<proteinExistence type="predicted"/>
<feature type="region of interest" description="Disordered" evidence="1">
    <location>
        <begin position="1"/>
        <end position="45"/>
    </location>
</feature>
<keyword evidence="3" id="KW-1185">Reference proteome</keyword>
<accession>A0ABT8DN37</accession>
<protein>
    <submittedName>
        <fullName evidence="2">Uncharacterized protein</fullName>
    </submittedName>
</protein>
<reference evidence="2 3" key="1">
    <citation type="submission" date="2023-06" db="EMBL/GenBank/DDBJ databases">
        <title>Pelomonas sp. PFR6 16S ribosomal RNA gene Genome sequencing and assembly.</title>
        <authorList>
            <person name="Woo H."/>
        </authorList>
    </citation>
    <scope>NUCLEOTIDE SEQUENCE [LARGE SCALE GENOMIC DNA]</scope>
    <source>
        <strain evidence="2 3">PFR6</strain>
    </source>
</reference>
<dbReference type="RefSeq" id="WP_290357705.1">
    <property type="nucleotide sequence ID" value="NZ_JAUHHC010000001.1"/>
</dbReference>
<gene>
    <name evidence="2" type="ORF">QWJ38_03805</name>
</gene>
<evidence type="ECO:0000313" key="2">
    <source>
        <dbReference type="EMBL" id="MDN3919401.1"/>
    </source>
</evidence>
<name>A0ABT8DN37_9BURK</name>
<dbReference type="EMBL" id="JAUHHC010000001">
    <property type="protein sequence ID" value="MDN3919401.1"/>
    <property type="molecule type" value="Genomic_DNA"/>
</dbReference>
<dbReference type="Proteomes" id="UP001228044">
    <property type="component" value="Unassembled WGS sequence"/>
</dbReference>
<feature type="compositionally biased region" description="Basic and acidic residues" evidence="1">
    <location>
        <begin position="20"/>
        <end position="30"/>
    </location>
</feature>
<organism evidence="2 3">
    <name type="scientific">Roseateles violae</name>
    <dbReference type="NCBI Taxonomy" id="3058042"/>
    <lineage>
        <taxon>Bacteria</taxon>
        <taxon>Pseudomonadati</taxon>
        <taxon>Pseudomonadota</taxon>
        <taxon>Betaproteobacteria</taxon>
        <taxon>Burkholderiales</taxon>
        <taxon>Sphaerotilaceae</taxon>
        <taxon>Roseateles</taxon>
    </lineage>
</organism>
<comment type="caution">
    <text evidence="2">The sequence shown here is derived from an EMBL/GenBank/DDBJ whole genome shotgun (WGS) entry which is preliminary data.</text>
</comment>
<evidence type="ECO:0000256" key="1">
    <source>
        <dbReference type="SAM" id="MobiDB-lite"/>
    </source>
</evidence>
<sequence>MTEKKKQSPPVKTQKPPAKTAKERKDDYVNRMRNRGGSADPTRPERWAVVVHLTKEAKDRLKSLRTQNTLDGSDPTTNDAIVEELLLSERSSTATAAVAPRDLTPSQAARITKLLEALEEKLPAPAQLLQVLIDNHRAAMLRAAGEITETARSMFAEGVAASDLKWTVSDLLDKYVHDLVDGLIDDLEPAIDGNKVMLLKALIAHIKRQHQRQHPVANR</sequence>
<evidence type="ECO:0000313" key="3">
    <source>
        <dbReference type="Proteomes" id="UP001228044"/>
    </source>
</evidence>